<evidence type="ECO:0000313" key="3">
    <source>
        <dbReference type="Proteomes" id="UP000503840"/>
    </source>
</evidence>
<feature type="compositionally biased region" description="Basic and acidic residues" evidence="1">
    <location>
        <begin position="157"/>
        <end position="168"/>
    </location>
</feature>
<organism evidence="2 3">
    <name type="scientific">Desulfovibrio subterraneus</name>
    <dbReference type="NCBI Taxonomy" id="2718620"/>
    <lineage>
        <taxon>Bacteria</taxon>
        <taxon>Pseudomonadati</taxon>
        <taxon>Thermodesulfobacteriota</taxon>
        <taxon>Desulfovibrionia</taxon>
        <taxon>Desulfovibrionales</taxon>
        <taxon>Desulfovibrionaceae</taxon>
        <taxon>Desulfovibrio</taxon>
    </lineage>
</organism>
<evidence type="ECO:0000256" key="1">
    <source>
        <dbReference type="SAM" id="MobiDB-lite"/>
    </source>
</evidence>
<dbReference type="Proteomes" id="UP000503840">
    <property type="component" value="Unassembled WGS sequence"/>
</dbReference>
<dbReference type="AlphaFoldDB" id="A0A7J0BLF1"/>
<comment type="caution">
    <text evidence="2">The sequence shown here is derived from an EMBL/GenBank/DDBJ whole genome shotgun (WGS) entry which is preliminary data.</text>
</comment>
<name>A0A7J0BLF1_9BACT</name>
<feature type="region of interest" description="Disordered" evidence="1">
    <location>
        <begin position="151"/>
        <end position="170"/>
    </location>
</feature>
<evidence type="ECO:0000313" key="2">
    <source>
        <dbReference type="EMBL" id="GFM34052.1"/>
    </source>
</evidence>
<accession>A0A7J0BLF1</accession>
<proteinExistence type="predicted"/>
<protein>
    <submittedName>
        <fullName evidence="2">Uncharacterized protein</fullName>
    </submittedName>
</protein>
<keyword evidence="3" id="KW-1185">Reference proteome</keyword>
<gene>
    <name evidence="2" type="ORF">DSM101010T_24170</name>
</gene>
<dbReference type="RefSeq" id="WP_174405681.1">
    <property type="nucleotide sequence ID" value="NZ_BLVO01000013.1"/>
</dbReference>
<sequence>MSKAKHYRKISTCIWNDAKFMALSLDAKLIIFFLLTHPTLTQIGAIRGNVPGFAYELGMELKAFEKAFQEVLAQGIAKHDGALLVWFPNFLKYNIPESPNVIKSWRGGFDALPESTLKMHMLESAKATVDGLHEAFKKAFAEAFTETGLLPSANQRTENKEQKEEIREGTNVPLSAGADVSVVSLDEIEPSLLEPEQAPKADPCQQVADLYNRLLVDDQPNGHKLPRCTAVTDKRKAAIRARSKAEFKALDDWEEYFRRVGRCPYLMGEVNEWKASFDWLLNVSNCLKVREGNFLPSAEKKASKKLPALSQAVDFVSRYVSAGEDFAAMVAVFCENNRLDREAYEPAIAAVIKA</sequence>
<reference evidence="2 3" key="1">
    <citation type="submission" date="2020-05" db="EMBL/GenBank/DDBJ databases">
        <title>Draft genome sequence of Desulfovibrio sp. strain HN2T.</title>
        <authorList>
            <person name="Ueno A."/>
            <person name="Tamazawa S."/>
            <person name="Tamamura S."/>
            <person name="Murakami T."/>
            <person name="Kiyama T."/>
            <person name="Inomata H."/>
            <person name="Amano Y."/>
            <person name="Miyakawa K."/>
            <person name="Tamaki H."/>
            <person name="Naganuma T."/>
            <person name="Kaneko K."/>
        </authorList>
    </citation>
    <scope>NUCLEOTIDE SEQUENCE [LARGE SCALE GENOMIC DNA]</scope>
    <source>
        <strain evidence="2 3">HN2</strain>
    </source>
</reference>
<dbReference type="EMBL" id="BLVO01000013">
    <property type="protein sequence ID" value="GFM34052.1"/>
    <property type="molecule type" value="Genomic_DNA"/>
</dbReference>